<sequence length="106" mass="11479">MSKEQLIHSLRLSRAAVSRKEKEGALLSSDESERVMGVETLIGMVQSMVEESGNPEGFDAARWLATWLTQPLPALGGATPASYMDTFEGQKLVAGLWSMMQSGAYA</sequence>
<name>A0A2D2DFW1_9BURK</name>
<accession>A0A2D2DFW1</accession>
<reference evidence="2" key="1">
    <citation type="submission" date="2017-10" db="EMBL/GenBank/DDBJ databases">
        <title>Massilia psychrophilum sp. nov., a novel purple-pigmented bacterium isolated from Tianshan glacier, Xinjiang Municipality, China.</title>
        <authorList>
            <person name="Wang H."/>
        </authorList>
    </citation>
    <scope>NUCLEOTIDE SEQUENCE [LARGE SCALE GENOMIC DNA]</scope>
    <source>
        <strain evidence="2">B2</strain>
    </source>
</reference>
<evidence type="ECO:0000313" key="3">
    <source>
        <dbReference type="Proteomes" id="UP000229897"/>
    </source>
</evidence>
<dbReference type="Pfam" id="PF09722">
    <property type="entry name" value="Xre_MbcA_ParS_C"/>
    <property type="match status" value="1"/>
</dbReference>
<proteinExistence type="predicted"/>
<gene>
    <name evidence="2" type="ORF">CR152_04655</name>
</gene>
<organism evidence="2 3">
    <name type="scientific">Massilia violaceinigra</name>
    <dbReference type="NCBI Taxonomy" id="2045208"/>
    <lineage>
        <taxon>Bacteria</taxon>
        <taxon>Pseudomonadati</taxon>
        <taxon>Pseudomonadota</taxon>
        <taxon>Betaproteobacteria</taxon>
        <taxon>Burkholderiales</taxon>
        <taxon>Oxalobacteraceae</taxon>
        <taxon>Telluria group</taxon>
        <taxon>Massilia</taxon>
    </lineage>
</organism>
<dbReference type="EMBL" id="CP024608">
    <property type="protein sequence ID" value="ATQ73888.1"/>
    <property type="molecule type" value="Genomic_DNA"/>
</dbReference>
<dbReference type="AlphaFoldDB" id="A0A2D2DFW1"/>
<dbReference type="OrthoDB" id="5918037at2"/>
<dbReference type="KEGG" id="mass:CR152_04655"/>
<keyword evidence="3" id="KW-1185">Reference proteome</keyword>
<feature type="domain" description="Antitoxin Xre/MbcA/ParS-like toxin-binding" evidence="1">
    <location>
        <begin position="59"/>
        <end position="93"/>
    </location>
</feature>
<evidence type="ECO:0000259" key="1">
    <source>
        <dbReference type="Pfam" id="PF09722"/>
    </source>
</evidence>
<protein>
    <recommendedName>
        <fullName evidence="1">Antitoxin Xre/MbcA/ParS-like toxin-binding domain-containing protein</fullName>
    </recommendedName>
</protein>
<evidence type="ECO:0000313" key="2">
    <source>
        <dbReference type="EMBL" id="ATQ73888.1"/>
    </source>
</evidence>
<dbReference type="Proteomes" id="UP000229897">
    <property type="component" value="Chromosome"/>
</dbReference>
<dbReference type="InterPro" id="IPR024467">
    <property type="entry name" value="Xre/MbcA/ParS-like_toxin-bd"/>
</dbReference>